<dbReference type="InterPro" id="IPR055797">
    <property type="entry name" value="DUF7373"/>
</dbReference>
<evidence type="ECO:0000259" key="4">
    <source>
        <dbReference type="Pfam" id="PF24092"/>
    </source>
</evidence>
<feature type="domain" description="DUF7373" evidence="3">
    <location>
        <begin position="60"/>
        <end position="264"/>
    </location>
</feature>
<feature type="chain" id="PRO_5047270702" description="Lipoprotein" evidence="2">
    <location>
        <begin position="24"/>
        <end position="421"/>
    </location>
</feature>
<dbReference type="Pfam" id="PF24088">
    <property type="entry name" value="DUF7373"/>
    <property type="match status" value="1"/>
</dbReference>
<evidence type="ECO:0000259" key="3">
    <source>
        <dbReference type="Pfam" id="PF24088"/>
    </source>
</evidence>
<sequence>MQNFDWRKAVFATAAVSFTVLSAGCGGPISGSPAAGEVDIRTLAVGNYPTAPLDFRAVYRHSSSDGRPLAIARLADAVISGADIDPGFRYTAVTRTDPNYVLAEATKPVLTANHLMLTFSTSVSDRPRLETLYIDHSSGNSSPLGGWENDATATTFNVTVMQFPDEQSARAAADGIESADFDVAPADNVRVGLEQYPAAKAHWRPGIPSMAAAIAHGQYVINVFVRKPAPEIDGLKSLATKILAAQLLLLDKTSPLSDRDILYLDYDPSDMLRRTLHPGDYPRPSQDEATRTPRGFLHTLDDQGPWKPLLDDNGVDVISTTTKGALLIRARDERSAESLWAGINAFIPGSTDGPPGLPAATCVQNPSPNRDSFPQGWNASDRYVCNLHYGRYVARVAGGQLIDAQQRAAAQYALLAKAQYL</sequence>
<name>A0ABX8CPN4_9NOCA</name>
<feature type="domain" description="DUF7373" evidence="4">
    <location>
        <begin position="271"/>
        <end position="417"/>
    </location>
</feature>
<dbReference type="Proteomes" id="UP000683310">
    <property type="component" value="Chromosome"/>
</dbReference>
<feature type="region of interest" description="Disordered" evidence="1">
    <location>
        <begin position="275"/>
        <end position="298"/>
    </location>
</feature>
<dbReference type="Pfam" id="PF24092">
    <property type="entry name" value="DUF7373_C"/>
    <property type="match status" value="1"/>
</dbReference>
<accession>A0ABX8CPN4</accession>
<feature type="signal peptide" evidence="2">
    <location>
        <begin position="1"/>
        <end position="23"/>
    </location>
</feature>
<dbReference type="EMBL" id="CP074371">
    <property type="protein sequence ID" value="QVI21868.1"/>
    <property type="molecule type" value="Genomic_DNA"/>
</dbReference>
<dbReference type="PROSITE" id="PS51257">
    <property type="entry name" value="PROKAR_LIPOPROTEIN"/>
    <property type="match status" value="1"/>
</dbReference>
<organism evidence="5 6">
    <name type="scientific">Nocardia tengchongensis</name>
    <dbReference type="NCBI Taxonomy" id="2055889"/>
    <lineage>
        <taxon>Bacteria</taxon>
        <taxon>Bacillati</taxon>
        <taxon>Actinomycetota</taxon>
        <taxon>Actinomycetes</taxon>
        <taxon>Mycobacteriales</taxon>
        <taxon>Nocardiaceae</taxon>
        <taxon>Nocardia</taxon>
    </lineage>
</organism>
<reference evidence="5 6" key="1">
    <citation type="submission" date="2021-04" db="EMBL/GenBank/DDBJ databases">
        <title>Nocardia tengchongensis.</title>
        <authorList>
            <person name="Zhuang k."/>
            <person name="Ran Y."/>
            <person name="Li W."/>
        </authorList>
    </citation>
    <scope>NUCLEOTIDE SEQUENCE [LARGE SCALE GENOMIC DNA]</scope>
    <source>
        <strain evidence="5 6">CFH S0057</strain>
    </source>
</reference>
<dbReference type="InterPro" id="IPR056463">
    <property type="entry name" value="DUF7373_C"/>
</dbReference>
<evidence type="ECO:0000256" key="2">
    <source>
        <dbReference type="SAM" id="SignalP"/>
    </source>
</evidence>
<keyword evidence="6" id="KW-1185">Reference proteome</keyword>
<evidence type="ECO:0000256" key="1">
    <source>
        <dbReference type="SAM" id="MobiDB-lite"/>
    </source>
</evidence>
<protein>
    <recommendedName>
        <fullName evidence="7">Lipoprotein</fullName>
    </recommendedName>
</protein>
<evidence type="ECO:0000313" key="5">
    <source>
        <dbReference type="EMBL" id="QVI21868.1"/>
    </source>
</evidence>
<evidence type="ECO:0000313" key="6">
    <source>
        <dbReference type="Proteomes" id="UP000683310"/>
    </source>
</evidence>
<evidence type="ECO:0008006" key="7">
    <source>
        <dbReference type="Google" id="ProtNLM"/>
    </source>
</evidence>
<proteinExistence type="predicted"/>
<keyword evidence="2" id="KW-0732">Signal</keyword>
<gene>
    <name evidence="5" type="ORF">KHQ06_01495</name>
</gene>